<proteinExistence type="predicted"/>
<organism evidence="1 2">
    <name type="scientific">Sporomusa ovata</name>
    <dbReference type="NCBI Taxonomy" id="2378"/>
    <lineage>
        <taxon>Bacteria</taxon>
        <taxon>Bacillati</taxon>
        <taxon>Bacillota</taxon>
        <taxon>Negativicutes</taxon>
        <taxon>Selenomonadales</taxon>
        <taxon>Sporomusaceae</taxon>
        <taxon>Sporomusa</taxon>
    </lineage>
</organism>
<gene>
    <name evidence="1" type="ORF">SpAn4DRAFT_1165</name>
</gene>
<accession>A0A0U1L6E4</accession>
<dbReference type="EMBL" id="CTRP01000014">
    <property type="protein sequence ID" value="CQR74703.1"/>
    <property type="molecule type" value="Genomic_DNA"/>
</dbReference>
<keyword evidence="2" id="KW-1185">Reference proteome</keyword>
<evidence type="ECO:0000313" key="2">
    <source>
        <dbReference type="Proteomes" id="UP000049855"/>
    </source>
</evidence>
<reference evidence="2" key="1">
    <citation type="submission" date="2015-03" db="EMBL/GenBank/DDBJ databases">
        <authorList>
            <person name="Nijsse Bart"/>
        </authorList>
    </citation>
    <scope>NUCLEOTIDE SEQUENCE [LARGE SCALE GENOMIC DNA]</scope>
</reference>
<name>A0A0U1L6E4_9FIRM</name>
<protein>
    <submittedName>
        <fullName evidence="1">Uncharacterized protein</fullName>
    </submittedName>
</protein>
<evidence type="ECO:0000313" key="1">
    <source>
        <dbReference type="EMBL" id="CQR74703.1"/>
    </source>
</evidence>
<dbReference type="AlphaFoldDB" id="A0A0U1L6E4"/>
<dbReference type="Proteomes" id="UP000049855">
    <property type="component" value="Unassembled WGS sequence"/>
</dbReference>
<sequence>MLPAGPSHGARRLGFGRCGRCTPFARQTIANKIGLRCAATGVSWLLMVSRLISHSVM</sequence>